<keyword evidence="7" id="KW-0472">Membrane</keyword>
<sequence>MLLSKLLYKGKKRRMKRFMQLGFILVVLPVLVLSQAGSRLDVCEEYSEDGTTVTYFACQAGPRNVIKSQKANGRDASYFNMTVEPGDMTCGLSGGETICWMDSDNPSKDPDKKVTPSCHICDARDESLSHPPSLMTDITGGRETYWQSRAWFSQNSKYNYPNNLHVNITLSFNKQYEFADDMNIVFATGRPHSMVLYKSIDYGATWIPLQYYNQDCQELYDAGISQPSDITTEQPDIVTCTEVYSGSVPLSGGTVKFPVRTERQRLYLGPAYTNYEVLNTAMHETNLSQFLTFTDLRLSLLYPATDGSEYNEDSNQLRKFSYGIADIDLTATCFCNLHAIQCMEDEVGQHICLCSHNTMGRECEQCLPLYNNRTWMPGHYVPWPLGTANECEKCECNNHSASCVYNATKGYGVCENCTHSTGGDFCELCMTGFYHNLSLPDSHPDTCINCDCQPLGVLDNNIDCTQEGVCTCKPLVEGRICDTCINEYYGLLLQEHPGECQACTCNLDGTEVSSNICEKQTGQCPCKTSTTNRTCNVCKDGYYDFPAGRRNEECKECLCDWGASYNQSCDKETGNCPCKPFTQSNRCDVIQDGYYYEYIDTNVYMPTTGTCTLSAMLQSDGNPFTGRSFMICSQDGTTIFEYVNGDIAQMQMEWSYYPVIRFTLGNSNTSSVTWTGGRLIAKVLGNSDPDVSAINPNLSPICQRAQGEVKSWDVNLTDAINDLPTGPAARRILKAGYPIEPTTTTLSDSSRRVFILEDAVILYSGMAVSFTMYAVNTNPIRLMIWRPVVYRETYQLVGEVWYTPTRVGEQEINLDANSTITVAKGDLVGFLKMTTVSPLGYVFKNVDHQMNYITLRDESDFPQVGDIRSTTIQGFPYRFALRVNYLTGFGEAWFSNDSVALDARCKYSFTLSVGTSSDSTSSILIDAILLLPDIAPFTIYQQNPNQQSAMFDCLTAISPLNNRPETIAKEECRALMYSVSTELHNGGIACNCDPVGSIANATCENYGGQCKCKPGVFGRACDQCLPGYYNFTEAGCEFCPTLVCEGDPLFDSYYGIHDDNISLIPIILIGVFGLLLVITVGLIIILVCKRRAMQTKKGLNTGKDNISYVDIDIKDPKGIHAYNVFTNDNHDDQINVKPVIEDGQTPSNTKNSFINEAFEDQPLNLELQKAEPEQPKSSAEINNALLKILNDIDDIDPDKVNADNDITEEAISDSDEANLIEAEVPNVNVKPTDDVNPDVFVISGSKDPLSNVLDEIDHQSFNYADFGSFDEVNGSLV</sequence>
<feature type="transmembrane region" description="Helical" evidence="7">
    <location>
        <begin position="1063"/>
        <end position="1087"/>
    </location>
</feature>
<feature type="disulfide bond" evidence="6">
    <location>
        <begin position="526"/>
        <end position="535"/>
    </location>
</feature>
<protein>
    <submittedName>
        <fullName evidence="10">Uncharacterized protein</fullName>
    </submittedName>
</protein>
<accession>A0A8S4P328</accession>
<keyword evidence="11" id="KW-1185">Reference proteome</keyword>
<evidence type="ECO:0000256" key="4">
    <source>
        <dbReference type="ARBA" id="ARBA00023180"/>
    </source>
</evidence>
<evidence type="ECO:0000313" key="11">
    <source>
        <dbReference type="Proteomes" id="UP000749559"/>
    </source>
</evidence>
<feature type="domain" description="Laminin EGF-like" evidence="8">
    <location>
        <begin position="990"/>
        <end position="1038"/>
    </location>
</feature>
<dbReference type="PROSITE" id="PS01248">
    <property type="entry name" value="EGF_LAM_1"/>
    <property type="match status" value="1"/>
</dbReference>
<dbReference type="SMART" id="SM00136">
    <property type="entry name" value="LamNT"/>
    <property type="match status" value="1"/>
</dbReference>
<keyword evidence="7" id="KW-1133">Transmembrane helix</keyword>
<dbReference type="PRINTS" id="PR00011">
    <property type="entry name" value="EGFLAMININ"/>
</dbReference>
<dbReference type="PANTHER" id="PTHR10574">
    <property type="entry name" value="NETRIN/LAMININ-RELATED"/>
    <property type="match status" value="1"/>
</dbReference>
<evidence type="ECO:0000256" key="5">
    <source>
        <dbReference type="ARBA" id="ARBA00023292"/>
    </source>
</evidence>
<dbReference type="CDD" id="cd00055">
    <property type="entry name" value="EGF_Lam"/>
    <property type="match status" value="5"/>
</dbReference>
<dbReference type="InterPro" id="IPR002049">
    <property type="entry name" value="LE_dom"/>
</dbReference>
<dbReference type="InterPro" id="IPR050440">
    <property type="entry name" value="Laminin/Netrin_ECM"/>
</dbReference>
<evidence type="ECO:0000256" key="6">
    <source>
        <dbReference type="PROSITE-ProRule" id="PRU00460"/>
    </source>
</evidence>
<dbReference type="PROSITE" id="PS50027">
    <property type="entry name" value="EGF_LAM_2"/>
    <property type="match status" value="2"/>
</dbReference>
<dbReference type="Gene3D" id="2.60.120.260">
    <property type="entry name" value="Galactose-binding domain-like"/>
    <property type="match status" value="1"/>
</dbReference>
<dbReference type="Pfam" id="PF00055">
    <property type="entry name" value="Laminin_N"/>
    <property type="match status" value="1"/>
</dbReference>
<evidence type="ECO:0000256" key="2">
    <source>
        <dbReference type="ARBA" id="ARBA00022737"/>
    </source>
</evidence>
<keyword evidence="7" id="KW-0812">Transmembrane</keyword>
<gene>
    <name evidence="10" type="ORF">OFUS_LOCUS11888</name>
</gene>
<dbReference type="PROSITE" id="PS51117">
    <property type="entry name" value="LAMININ_NTER"/>
    <property type="match status" value="1"/>
</dbReference>
<dbReference type="FunFam" id="2.10.25.10:FF:000105">
    <property type="entry name" value="laminin subunit gamma-1"/>
    <property type="match status" value="1"/>
</dbReference>
<dbReference type="GO" id="GO:0009888">
    <property type="term" value="P:tissue development"/>
    <property type="evidence" value="ECO:0007669"/>
    <property type="project" value="TreeGrafter"/>
</dbReference>
<evidence type="ECO:0000256" key="3">
    <source>
        <dbReference type="ARBA" id="ARBA00023157"/>
    </source>
</evidence>
<organism evidence="10 11">
    <name type="scientific">Owenia fusiformis</name>
    <name type="common">Polychaete worm</name>
    <dbReference type="NCBI Taxonomy" id="6347"/>
    <lineage>
        <taxon>Eukaryota</taxon>
        <taxon>Metazoa</taxon>
        <taxon>Spiralia</taxon>
        <taxon>Lophotrochozoa</taxon>
        <taxon>Annelida</taxon>
        <taxon>Polychaeta</taxon>
        <taxon>Sedentaria</taxon>
        <taxon>Canalipalpata</taxon>
        <taxon>Sabellida</taxon>
        <taxon>Oweniida</taxon>
        <taxon>Oweniidae</taxon>
        <taxon>Owenia</taxon>
    </lineage>
</organism>
<evidence type="ECO:0000259" key="9">
    <source>
        <dbReference type="PROSITE" id="PS51117"/>
    </source>
</evidence>
<dbReference type="Pfam" id="PF24973">
    <property type="entry name" value="EGF_LMN_ATRN"/>
    <property type="match status" value="1"/>
</dbReference>
<dbReference type="Gene3D" id="2.10.25.10">
    <property type="entry name" value="Laminin"/>
    <property type="match status" value="6"/>
</dbReference>
<dbReference type="GO" id="GO:0009887">
    <property type="term" value="P:animal organ morphogenesis"/>
    <property type="evidence" value="ECO:0007669"/>
    <property type="project" value="TreeGrafter"/>
</dbReference>
<dbReference type="PANTHER" id="PTHR10574:SF440">
    <property type="entry name" value="LAMININ EGF-LIKE DOMAIN-CONTAINING PROTEIN"/>
    <property type="match status" value="1"/>
</dbReference>
<dbReference type="Pfam" id="PF00053">
    <property type="entry name" value="EGF_laminin"/>
    <property type="match status" value="5"/>
</dbReference>
<keyword evidence="5 6" id="KW-0424">Laminin EGF-like domain</keyword>
<dbReference type="SUPFAM" id="SSF57196">
    <property type="entry name" value="EGF/Laminin"/>
    <property type="match status" value="5"/>
</dbReference>
<dbReference type="InterPro" id="IPR008211">
    <property type="entry name" value="Laminin_N"/>
</dbReference>
<keyword evidence="4" id="KW-0325">Glycoprotein</keyword>
<dbReference type="SMART" id="SM00180">
    <property type="entry name" value="EGF_Lam"/>
    <property type="match status" value="6"/>
</dbReference>
<evidence type="ECO:0000256" key="7">
    <source>
        <dbReference type="SAM" id="Phobius"/>
    </source>
</evidence>
<dbReference type="FunFam" id="2.10.25.10:FF:000074">
    <property type="entry name" value="Laminin subunit alpha"/>
    <property type="match status" value="1"/>
</dbReference>
<name>A0A8S4P328_OWEFU</name>
<dbReference type="Proteomes" id="UP000749559">
    <property type="component" value="Unassembled WGS sequence"/>
</dbReference>
<keyword evidence="1" id="KW-0732">Signal</keyword>
<keyword evidence="2" id="KW-0677">Repeat</keyword>
<comment type="caution">
    <text evidence="10">The sequence shown here is derived from an EMBL/GenBank/DDBJ whole genome shotgun (WGS) entry which is preliminary data.</text>
</comment>
<keyword evidence="3 6" id="KW-1015">Disulfide bond</keyword>
<feature type="domain" description="Laminin N-terminal" evidence="9">
    <location>
        <begin position="54"/>
        <end position="332"/>
    </location>
</feature>
<dbReference type="OrthoDB" id="9981301at2759"/>
<dbReference type="InterPro" id="IPR056863">
    <property type="entry name" value="LMN_ATRN_NET-like_EGF"/>
</dbReference>
<feature type="domain" description="Laminin EGF-like" evidence="8">
    <location>
        <begin position="503"/>
        <end position="556"/>
    </location>
</feature>
<reference evidence="10" key="1">
    <citation type="submission" date="2022-03" db="EMBL/GenBank/DDBJ databases">
        <authorList>
            <person name="Martin C."/>
        </authorList>
    </citation>
    <scope>NUCLEOTIDE SEQUENCE</scope>
</reference>
<proteinExistence type="predicted"/>
<evidence type="ECO:0000256" key="1">
    <source>
        <dbReference type="ARBA" id="ARBA00022729"/>
    </source>
</evidence>
<evidence type="ECO:0000313" key="10">
    <source>
        <dbReference type="EMBL" id="CAH1785885.1"/>
    </source>
</evidence>
<feature type="disulfide bond" evidence="6">
    <location>
        <begin position="1012"/>
        <end position="1021"/>
    </location>
</feature>
<dbReference type="EMBL" id="CAIIXF020000006">
    <property type="protein sequence ID" value="CAH1785885.1"/>
    <property type="molecule type" value="Genomic_DNA"/>
</dbReference>
<evidence type="ECO:0000259" key="8">
    <source>
        <dbReference type="PROSITE" id="PS50027"/>
    </source>
</evidence>
<comment type="caution">
    <text evidence="6">Lacks conserved residue(s) required for the propagation of feature annotation.</text>
</comment>
<dbReference type="AlphaFoldDB" id="A0A8S4P328"/>